<dbReference type="InterPro" id="IPR043502">
    <property type="entry name" value="DNA/RNA_pol_sf"/>
</dbReference>
<evidence type="ECO:0000259" key="3">
    <source>
        <dbReference type="Pfam" id="PF14244"/>
    </source>
</evidence>
<dbReference type="PANTHER" id="PTHR11439:SF508">
    <property type="entry name" value="RNA-DIRECTED DNA POLYMERASE"/>
    <property type="match status" value="1"/>
</dbReference>
<dbReference type="EMBL" id="BKCJ010221553">
    <property type="protein sequence ID" value="GEY91040.1"/>
    <property type="molecule type" value="Genomic_DNA"/>
</dbReference>
<name>A0A699HYB0_TANCI</name>
<feature type="region of interest" description="Disordered" evidence="1">
    <location>
        <begin position="454"/>
        <end position="473"/>
    </location>
</feature>
<dbReference type="Pfam" id="PF14244">
    <property type="entry name" value="Retrotran_gag_3"/>
    <property type="match status" value="1"/>
</dbReference>
<organism evidence="4">
    <name type="scientific">Tanacetum cinerariifolium</name>
    <name type="common">Dalmatian daisy</name>
    <name type="synonym">Chrysanthemum cinerariifolium</name>
    <dbReference type="NCBI Taxonomy" id="118510"/>
    <lineage>
        <taxon>Eukaryota</taxon>
        <taxon>Viridiplantae</taxon>
        <taxon>Streptophyta</taxon>
        <taxon>Embryophyta</taxon>
        <taxon>Tracheophyta</taxon>
        <taxon>Spermatophyta</taxon>
        <taxon>Magnoliopsida</taxon>
        <taxon>eudicotyledons</taxon>
        <taxon>Gunneridae</taxon>
        <taxon>Pentapetalae</taxon>
        <taxon>asterids</taxon>
        <taxon>campanulids</taxon>
        <taxon>Asterales</taxon>
        <taxon>Asteraceae</taxon>
        <taxon>Asteroideae</taxon>
        <taxon>Anthemideae</taxon>
        <taxon>Anthemidinae</taxon>
        <taxon>Tanacetum</taxon>
    </lineage>
</organism>
<sequence>SNDNIGLAIVNVKLVGAENYKMWAVAMKIALKGKNKMGFINGWILRSLSQELYVGQVYSKITFEVCDELKETYDKMDGSTILAKDPLPIVKDAFYVVSREESHRGLHPGGSDSYKSQPTAFDAKTNNNPNNFNKKANINNNNKSVNRGPNLSLTCTNCGLIGHTVERCYKIIGYPVGFKRNLNLSKPSRNNNKRFNSNYEVNQSIPGTSGSLSSPFTHEQMMKLLSLINENPSPAVNMSNFEMFNVTLGWIIDSGANQHMTDSTKDMYNVVDISRLMLIVGHPNGSLAKITAISSLKLTSGIVLFDVLVIPEYNGKIVGTGSESGGLYLFDTYKLGHHADQVLSILGTKVGFSKNSQRSPCEICHKAKQTREPFPLSDYKSKFLGDMVHYDVWGPYRVVSKDGFRFFLTIVDDFRRAMDTSNEDGNIRVTFDDYNNIVDDEVVDLATQIEKNVTSEGNGQTNQNGEGPSNVLGTSHVLRRSTRQKVMPIKYKDYVVSSHVKYGLEKYVSYVNLSRRNFCFSTTLNKSIEPKSFQEASQNPKYKARHVAKGFSQREGIDYEDTFSPVVKMVIVRDLKEEVYMQLPPGYYDKNETKVYKLVKFLYGLKQAPGQWNEKLTKALIENGFIQNKNDYSLHVKSKNDIFIAILVYVDDIVITENKESEIDKFNKFLSSNIMIKDLGLLKYFLGIKVLENENGLWLSQIKYCLELLCEYGLLAWKPDATPLQQNVVFSFEESKNDKFLPSMTKYHKIVGKLIYLSITRPDISYALHFLSHHMHFPLQSHFIDVLRVLRYLKNVLDLEVDGLLSTNLYCDSSSAISIAGNPIFHEKTKHFEIDLFLVREKVTSGMIKILKVASANNVVDIFTKWLSVAQHAEFCNKLRLVDMFNP</sequence>
<feature type="non-terminal residue" evidence="4">
    <location>
        <position position="1"/>
    </location>
</feature>
<evidence type="ECO:0000256" key="1">
    <source>
        <dbReference type="SAM" id="MobiDB-lite"/>
    </source>
</evidence>
<reference evidence="4" key="1">
    <citation type="journal article" date="2019" name="Sci. Rep.">
        <title>Draft genome of Tanacetum cinerariifolium, the natural source of mosquito coil.</title>
        <authorList>
            <person name="Yamashiro T."/>
            <person name="Shiraishi A."/>
            <person name="Satake H."/>
            <person name="Nakayama K."/>
        </authorList>
    </citation>
    <scope>NUCLEOTIDE SEQUENCE</scope>
</reference>
<dbReference type="CDD" id="cd09272">
    <property type="entry name" value="RNase_HI_RT_Ty1"/>
    <property type="match status" value="1"/>
</dbReference>
<feature type="compositionally biased region" description="Low complexity" evidence="1">
    <location>
        <begin position="456"/>
        <end position="467"/>
    </location>
</feature>
<feature type="domain" description="Reverse transcriptase Ty1/copia-type" evidence="2">
    <location>
        <begin position="574"/>
        <end position="724"/>
    </location>
</feature>
<protein>
    <submittedName>
        <fullName evidence="4">Ribonuclease H-like domain-containing protein</fullName>
    </submittedName>
</protein>
<gene>
    <name evidence="4" type="ORF">Tci_463014</name>
</gene>
<dbReference type="PANTHER" id="PTHR11439">
    <property type="entry name" value="GAG-POL-RELATED RETROTRANSPOSON"/>
    <property type="match status" value="1"/>
</dbReference>
<comment type="caution">
    <text evidence="4">The sequence shown here is derived from an EMBL/GenBank/DDBJ whole genome shotgun (WGS) entry which is preliminary data.</text>
</comment>
<dbReference type="InterPro" id="IPR013103">
    <property type="entry name" value="RVT_2"/>
</dbReference>
<dbReference type="SUPFAM" id="SSF56672">
    <property type="entry name" value="DNA/RNA polymerases"/>
    <property type="match status" value="1"/>
</dbReference>
<dbReference type="InterPro" id="IPR029472">
    <property type="entry name" value="Copia-like_N"/>
</dbReference>
<accession>A0A699HYB0</accession>
<dbReference type="AlphaFoldDB" id="A0A699HYB0"/>
<evidence type="ECO:0000313" key="4">
    <source>
        <dbReference type="EMBL" id="GEY91040.1"/>
    </source>
</evidence>
<proteinExistence type="predicted"/>
<dbReference type="Pfam" id="PF07727">
    <property type="entry name" value="RVT_2"/>
    <property type="match status" value="1"/>
</dbReference>
<evidence type="ECO:0000259" key="2">
    <source>
        <dbReference type="Pfam" id="PF07727"/>
    </source>
</evidence>
<feature type="domain" description="Retrotransposon Copia-like N-terminal" evidence="3">
    <location>
        <begin position="2"/>
        <end position="43"/>
    </location>
</feature>